<evidence type="ECO:0000256" key="1">
    <source>
        <dbReference type="SAM" id="MobiDB-lite"/>
    </source>
</evidence>
<evidence type="ECO:0000313" key="3">
    <source>
        <dbReference type="Proteomes" id="UP000070700"/>
    </source>
</evidence>
<accession>A0A194XQQ6</accession>
<dbReference type="GeneID" id="28816300"/>
<gene>
    <name evidence="2" type="ORF">LY89DRAFT_301135</name>
</gene>
<dbReference type="Proteomes" id="UP000070700">
    <property type="component" value="Unassembled WGS sequence"/>
</dbReference>
<feature type="compositionally biased region" description="Polar residues" evidence="1">
    <location>
        <begin position="91"/>
        <end position="100"/>
    </location>
</feature>
<reference evidence="2 3" key="1">
    <citation type="submission" date="2015-10" db="EMBL/GenBank/DDBJ databases">
        <title>Full genome of DAOMC 229536 Phialocephala scopiformis, a fungal endophyte of spruce producing the potent anti-insectan compound rugulosin.</title>
        <authorList>
            <consortium name="DOE Joint Genome Institute"/>
            <person name="Walker A.K."/>
            <person name="Frasz S.L."/>
            <person name="Seifert K.A."/>
            <person name="Miller J.D."/>
            <person name="Mondo S.J."/>
            <person name="Labutti K."/>
            <person name="Lipzen A."/>
            <person name="Dockter R."/>
            <person name="Kennedy M."/>
            <person name="Grigoriev I.V."/>
            <person name="Spatafora J.W."/>
        </authorList>
    </citation>
    <scope>NUCLEOTIDE SEQUENCE [LARGE SCALE GENOMIC DNA]</scope>
    <source>
        <strain evidence="2 3">CBS 120377</strain>
    </source>
</reference>
<evidence type="ECO:0000313" key="2">
    <source>
        <dbReference type="EMBL" id="KUJ22501.1"/>
    </source>
</evidence>
<feature type="region of interest" description="Disordered" evidence="1">
    <location>
        <begin position="28"/>
        <end position="101"/>
    </location>
</feature>
<dbReference type="EMBL" id="KQ947406">
    <property type="protein sequence ID" value="KUJ22501.1"/>
    <property type="molecule type" value="Genomic_DNA"/>
</dbReference>
<name>A0A194XQQ6_MOLSC</name>
<dbReference type="AlphaFoldDB" id="A0A194XQQ6"/>
<sequence length="181" mass="20056">MVRSWSIAALNLFPKLIRFFQVRNGTTPGGFGAREESRNGARNHGDRDPPLAACFDSPVSDIRTEGGSDDNHHSHGSQTGPSRAKARASAQGKQLNSSCRTSHRLTHPTEYNISAPPLLKLACELPLCRRHTLTLFLLCFYFRLHSQQAKQVVTPQHDLEARRGAGCRQPSRCTSSRVLLL</sequence>
<dbReference type="RefSeq" id="XP_018076856.1">
    <property type="nucleotide sequence ID" value="XM_018206574.1"/>
</dbReference>
<organism evidence="2 3">
    <name type="scientific">Mollisia scopiformis</name>
    <name type="common">Conifer needle endophyte fungus</name>
    <name type="synonym">Phialocephala scopiformis</name>
    <dbReference type="NCBI Taxonomy" id="149040"/>
    <lineage>
        <taxon>Eukaryota</taxon>
        <taxon>Fungi</taxon>
        <taxon>Dikarya</taxon>
        <taxon>Ascomycota</taxon>
        <taxon>Pezizomycotina</taxon>
        <taxon>Leotiomycetes</taxon>
        <taxon>Helotiales</taxon>
        <taxon>Mollisiaceae</taxon>
        <taxon>Mollisia</taxon>
    </lineage>
</organism>
<dbReference type="KEGG" id="psco:LY89DRAFT_301135"/>
<protein>
    <submittedName>
        <fullName evidence="2">Uncharacterized protein</fullName>
    </submittedName>
</protein>
<keyword evidence="3" id="KW-1185">Reference proteome</keyword>
<feature type="compositionally biased region" description="Basic and acidic residues" evidence="1">
    <location>
        <begin position="62"/>
        <end position="73"/>
    </location>
</feature>
<feature type="compositionally biased region" description="Basic and acidic residues" evidence="1">
    <location>
        <begin position="33"/>
        <end position="49"/>
    </location>
</feature>
<proteinExistence type="predicted"/>
<dbReference type="InParanoid" id="A0A194XQQ6"/>